<evidence type="ECO:0000313" key="2">
    <source>
        <dbReference type="Proteomes" id="UP001497680"/>
    </source>
</evidence>
<name>A0ACC0CX04_9PEZI</name>
<reference evidence="1 2" key="1">
    <citation type="journal article" date="2022" name="New Phytol.">
        <title>Ecological generalism drives hyperdiversity of secondary metabolite gene clusters in xylarialean endophytes.</title>
        <authorList>
            <person name="Franco M.E.E."/>
            <person name="Wisecaver J.H."/>
            <person name="Arnold A.E."/>
            <person name="Ju Y.M."/>
            <person name="Slot J.C."/>
            <person name="Ahrendt S."/>
            <person name="Moore L.P."/>
            <person name="Eastman K.E."/>
            <person name="Scott K."/>
            <person name="Konkel Z."/>
            <person name="Mondo S.J."/>
            <person name="Kuo A."/>
            <person name="Hayes R.D."/>
            <person name="Haridas S."/>
            <person name="Andreopoulos B."/>
            <person name="Riley R."/>
            <person name="LaButti K."/>
            <person name="Pangilinan J."/>
            <person name="Lipzen A."/>
            <person name="Amirebrahimi M."/>
            <person name="Yan J."/>
            <person name="Adam C."/>
            <person name="Keymanesh K."/>
            <person name="Ng V."/>
            <person name="Louie K."/>
            <person name="Northen T."/>
            <person name="Drula E."/>
            <person name="Henrissat B."/>
            <person name="Hsieh H.M."/>
            <person name="Youens-Clark K."/>
            <person name="Lutzoni F."/>
            <person name="Miadlikowska J."/>
            <person name="Eastwood D.C."/>
            <person name="Hamelin R.C."/>
            <person name="Grigoriev I.V."/>
            <person name="U'Ren J.M."/>
        </authorList>
    </citation>
    <scope>NUCLEOTIDE SEQUENCE [LARGE SCALE GENOMIC DNA]</scope>
    <source>
        <strain evidence="1 2">ER1909</strain>
    </source>
</reference>
<protein>
    <submittedName>
        <fullName evidence="1">Uncharacterized protein</fullName>
    </submittedName>
</protein>
<accession>A0ACC0CX04</accession>
<sequence>MGISISGKKIEPTSEISSYEAVDLGLYHTDTKSAQDLVRQNPPTNAFASIRRHHHVYRYWSWETGSVLVAAGTIAAIYSILSRYDGQEVPEWPFSINLNTLIALISTIMRAAMLVGVAAVISQTKWTWFSRPRPLSHVQYFDEASRSVSGSLSLLFVAPTSTLGVLSAIITILSLGMGPFTQQTIRTVECLKVHDELNASLPMAHFVPGNGTYYRIGAGMFEVQVDMKGTMVNGIVNPTGNDSAIIPTCATGNCTFAQHDSITHSSMAMCSSCIDTTSLVSGPSGVRGNYTLPNNMWVAPVSDMAFLNVNRDNLTWAASVFTPEFASVSRWALANVTVLSLTTATCSNDGGKLNCPMPNGYGGPTGLVATSCSLYPCLKNYAATIERGVLSEKIVSTQPAPINYVEAASMDPSETSSFVNYTALRTPCQVDGDWYDLPDFSNVPKTDGRTFTEINIDGTNYTAPDDCTYKMLSPYATALSTFMGYNLLSGVCTYNSRQGQAISCGERWWLSSLYQDKEASFESLSMAFDQFATAVTNKFRTTGSSIYDTSTHETVNGRVNEMTVCTMFQWEWLLMPTILVAATAAVLIVMISQNLRDHEQPVWKSSLLPLLYYGIHHKGSGQNDPHRPAMNLTEMNQAASEVKATFRDGTDAGFVDVTNHASLDQILRQRARDADVDSLIDRG</sequence>
<comment type="caution">
    <text evidence="1">The sequence shown here is derived from an EMBL/GenBank/DDBJ whole genome shotgun (WGS) entry which is preliminary data.</text>
</comment>
<keyword evidence="2" id="KW-1185">Reference proteome</keyword>
<gene>
    <name evidence="1" type="ORF">F4821DRAFT_242091</name>
</gene>
<dbReference type="Proteomes" id="UP001497680">
    <property type="component" value="Unassembled WGS sequence"/>
</dbReference>
<dbReference type="EMBL" id="MU394332">
    <property type="protein sequence ID" value="KAI6084861.1"/>
    <property type="molecule type" value="Genomic_DNA"/>
</dbReference>
<evidence type="ECO:0000313" key="1">
    <source>
        <dbReference type="EMBL" id="KAI6084861.1"/>
    </source>
</evidence>
<proteinExistence type="predicted"/>
<organism evidence="1 2">
    <name type="scientific">Hypoxylon rubiginosum</name>
    <dbReference type="NCBI Taxonomy" id="110542"/>
    <lineage>
        <taxon>Eukaryota</taxon>
        <taxon>Fungi</taxon>
        <taxon>Dikarya</taxon>
        <taxon>Ascomycota</taxon>
        <taxon>Pezizomycotina</taxon>
        <taxon>Sordariomycetes</taxon>
        <taxon>Xylariomycetidae</taxon>
        <taxon>Xylariales</taxon>
        <taxon>Hypoxylaceae</taxon>
        <taxon>Hypoxylon</taxon>
    </lineage>
</organism>